<name>A0A024P2H7_9BACI</name>
<organism evidence="1 2">
    <name type="scientific">Halobacillus karajensis</name>
    <dbReference type="NCBI Taxonomy" id="195088"/>
    <lineage>
        <taxon>Bacteria</taxon>
        <taxon>Bacillati</taxon>
        <taxon>Bacillota</taxon>
        <taxon>Bacilli</taxon>
        <taxon>Bacillales</taxon>
        <taxon>Bacillaceae</taxon>
        <taxon>Halobacillus</taxon>
    </lineage>
</organism>
<evidence type="ECO:0000313" key="1">
    <source>
        <dbReference type="EMBL" id="CDQ21822.1"/>
    </source>
</evidence>
<dbReference type="AlphaFoldDB" id="A0A024P2H7"/>
<reference evidence="1 2" key="2">
    <citation type="submission" date="2014-05" db="EMBL/GenBank/DDBJ databases">
        <title>Draft genome sequence of Halobacillus karajensis HK-03.</title>
        <authorList>
            <person name="Khelaifia S."/>
            <person name="Croce O."/>
            <person name="Lagier J.C."/>
            <person name="Raoult D."/>
        </authorList>
    </citation>
    <scope>NUCLEOTIDE SEQUENCE [LARGE SCALE GENOMIC DNA]</scope>
    <source>
        <strain evidence="1 2">HD-03</strain>
    </source>
</reference>
<gene>
    <name evidence="1" type="ORF">BN983_00016</name>
</gene>
<proteinExistence type="predicted"/>
<keyword evidence="2" id="KW-1185">Reference proteome</keyword>
<protein>
    <submittedName>
        <fullName evidence="1">Uncharacterized protein</fullName>
    </submittedName>
</protein>
<dbReference type="Proteomes" id="UP000028868">
    <property type="component" value="Unassembled WGS sequence"/>
</dbReference>
<reference evidence="2" key="1">
    <citation type="submission" date="2014-03" db="EMBL/GenBank/DDBJ databases">
        <authorList>
            <person name="Urmite Genomes U."/>
        </authorList>
    </citation>
    <scope>NUCLEOTIDE SEQUENCE [LARGE SCALE GENOMIC DNA]</scope>
    <source>
        <strain evidence="2">HD-03</strain>
    </source>
</reference>
<dbReference type="EMBL" id="CCDI010000001">
    <property type="protein sequence ID" value="CDQ21822.1"/>
    <property type="molecule type" value="Genomic_DNA"/>
</dbReference>
<comment type="caution">
    <text evidence="1">The sequence shown here is derived from an EMBL/GenBank/DDBJ whole genome shotgun (WGS) entry which is preliminary data.</text>
</comment>
<accession>A0A024P2H7</accession>
<evidence type="ECO:0000313" key="2">
    <source>
        <dbReference type="Proteomes" id="UP000028868"/>
    </source>
</evidence>
<sequence length="40" mass="4594">MKTRKTVLIQVKMEISQVSPNQMINMRKNGGIRYGILKTS</sequence>